<dbReference type="WBParaSite" id="nRc.2.0.1.t10654-RA">
    <property type="protein sequence ID" value="nRc.2.0.1.t10654-RA"/>
    <property type="gene ID" value="nRc.2.0.1.g10654"/>
</dbReference>
<organism evidence="1 2">
    <name type="scientific">Romanomermis culicivorax</name>
    <name type="common">Nematode worm</name>
    <dbReference type="NCBI Taxonomy" id="13658"/>
    <lineage>
        <taxon>Eukaryota</taxon>
        <taxon>Metazoa</taxon>
        <taxon>Ecdysozoa</taxon>
        <taxon>Nematoda</taxon>
        <taxon>Enoplea</taxon>
        <taxon>Dorylaimia</taxon>
        <taxon>Mermithida</taxon>
        <taxon>Mermithoidea</taxon>
        <taxon>Mermithidae</taxon>
        <taxon>Romanomermis</taxon>
    </lineage>
</organism>
<protein>
    <submittedName>
        <fullName evidence="2">Uncharacterized protein</fullName>
    </submittedName>
</protein>
<evidence type="ECO:0000313" key="2">
    <source>
        <dbReference type="WBParaSite" id="nRc.2.0.1.t10654-RA"/>
    </source>
</evidence>
<accession>A0A915I907</accession>
<dbReference type="AlphaFoldDB" id="A0A915I907"/>
<dbReference type="Proteomes" id="UP000887565">
    <property type="component" value="Unplaced"/>
</dbReference>
<evidence type="ECO:0000313" key="1">
    <source>
        <dbReference type="Proteomes" id="UP000887565"/>
    </source>
</evidence>
<sequence length="130" mass="14562">MMRVGVCRGQSSSWLWHSICHNLRMIGLRQLTTGSGMGLQSGRFPWGPKHSYVGPIYDDKRTNEVGLNFVCLLCVGQEDKVIDGEVGCSGFLIKIFFTDHGGCIKGFLQERYRSQRLKIIPFAGGPRQLL</sequence>
<keyword evidence="1" id="KW-1185">Reference proteome</keyword>
<reference evidence="2" key="1">
    <citation type="submission" date="2022-11" db="UniProtKB">
        <authorList>
            <consortium name="WormBaseParasite"/>
        </authorList>
    </citation>
    <scope>IDENTIFICATION</scope>
</reference>
<proteinExistence type="predicted"/>
<name>A0A915I907_ROMCU</name>